<keyword evidence="4" id="KW-1185">Reference proteome</keyword>
<gene>
    <name evidence="3" type="ORF">SAMN06295945_1419</name>
</gene>
<sequence>MALNTNPKEGFILLEALIAMTLVVTSWVGLSHAYQGLALRFGQLQEKRVQIGKESDQFEIHIHSLNNAQQGSVNEPSRLLHRASPELDAGKSVTKNQRRTGSKTN</sequence>
<dbReference type="AlphaFoldDB" id="A0A240E3F7"/>
<proteinExistence type="predicted"/>
<protein>
    <submittedName>
        <fullName evidence="3">Uncharacterized protein</fullName>
    </submittedName>
</protein>
<organism evidence="3 4">
    <name type="scientific">Polynucleobacter meluiroseus</name>
    <dbReference type="NCBI Taxonomy" id="1938814"/>
    <lineage>
        <taxon>Bacteria</taxon>
        <taxon>Pseudomonadati</taxon>
        <taxon>Pseudomonadota</taxon>
        <taxon>Betaproteobacteria</taxon>
        <taxon>Burkholderiales</taxon>
        <taxon>Burkholderiaceae</taxon>
        <taxon>Polynucleobacter</taxon>
    </lineage>
</organism>
<evidence type="ECO:0000313" key="4">
    <source>
        <dbReference type="Proteomes" id="UP000218069"/>
    </source>
</evidence>
<keyword evidence="2" id="KW-1133">Transmembrane helix</keyword>
<dbReference type="Proteomes" id="UP000218069">
    <property type="component" value="Unassembled WGS sequence"/>
</dbReference>
<evidence type="ECO:0000313" key="3">
    <source>
        <dbReference type="EMBL" id="SNX29056.1"/>
    </source>
</evidence>
<evidence type="ECO:0000256" key="1">
    <source>
        <dbReference type="SAM" id="MobiDB-lite"/>
    </source>
</evidence>
<reference evidence="4" key="1">
    <citation type="submission" date="2017-08" db="EMBL/GenBank/DDBJ databases">
        <authorList>
            <person name="Varghese N."/>
            <person name="Submissions S."/>
        </authorList>
    </citation>
    <scope>NUCLEOTIDE SEQUENCE [LARGE SCALE GENOMIC DNA]</scope>
    <source>
        <strain evidence="4">AP-Melu-1000-B4</strain>
    </source>
</reference>
<name>A0A240E3F7_9BURK</name>
<dbReference type="EMBL" id="OANS01000003">
    <property type="protein sequence ID" value="SNX29056.1"/>
    <property type="molecule type" value="Genomic_DNA"/>
</dbReference>
<accession>A0A240E3F7</accession>
<feature type="transmembrane region" description="Helical" evidence="2">
    <location>
        <begin position="12"/>
        <end position="30"/>
    </location>
</feature>
<keyword evidence="2" id="KW-0812">Transmembrane</keyword>
<feature type="compositionally biased region" description="Basic residues" evidence="1">
    <location>
        <begin position="96"/>
        <end position="105"/>
    </location>
</feature>
<keyword evidence="2" id="KW-0472">Membrane</keyword>
<evidence type="ECO:0000256" key="2">
    <source>
        <dbReference type="SAM" id="Phobius"/>
    </source>
</evidence>
<feature type="region of interest" description="Disordered" evidence="1">
    <location>
        <begin position="67"/>
        <end position="105"/>
    </location>
</feature>